<gene>
    <name evidence="2" type="ORF">I7X12_14590</name>
</gene>
<feature type="region of interest" description="Disordered" evidence="1">
    <location>
        <begin position="1"/>
        <end position="38"/>
    </location>
</feature>
<organism evidence="2 3">
    <name type="scientific">Halosimplex litoreum</name>
    <dbReference type="NCBI Taxonomy" id="1198301"/>
    <lineage>
        <taxon>Archaea</taxon>
        <taxon>Methanobacteriati</taxon>
        <taxon>Methanobacteriota</taxon>
        <taxon>Stenosarchaea group</taxon>
        <taxon>Halobacteria</taxon>
        <taxon>Halobacteriales</taxon>
        <taxon>Haloarculaceae</taxon>
        <taxon>Halosimplex</taxon>
    </lineage>
</organism>
<evidence type="ECO:0008006" key="4">
    <source>
        <dbReference type="Google" id="ProtNLM"/>
    </source>
</evidence>
<keyword evidence="3" id="KW-1185">Reference proteome</keyword>
<dbReference type="AlphaFoldDB" id="A0A7T3FWT5"/>
<dbReference type="KEGG" id="hlt:I7X12_14590"/>
<reference evidence="2 3" key="1">
    <citation type="submission" date="2020-12" db="EMBL/GenBank/DDBJ databases">
        <title>Halosimplex halophilum sp. nov. and Halosimplex salinum sp. nov., two new members of the genus Halosimplex.</title>
        <authorList>
            <person name="Cui H.L."/>
        </authorList>
    </citation>
    <scope>NUCLEOTIDE SEQUENCE [LARGE SCALE GENOMIC DNA]</scope>
    <source>
        <strain evidence="2 3">YGH94</strain>
    </source>
</reference>
<dbReference type="EMBL" id="CP065856">
    <property type="protein sequence ID" value="QPV61972.1"/>
    <property type="molecule type" value="Genomic_DNA"/>
</dbReference>
<sequence length="263" mass="28029">MSNWLFPDRDEVADPAGDAVDPADPEVDPTAGDLDPDAAEVDPLRADAVDPGTSILVAGPAMTGKRRLLFDLVGGSDSRTGAFVTTKKPARKMAAWFAATRPDDEAWDLSVVDCTGSAGRERRSHTPEIDDLRVVSSPGDLTGVGIELTGILREWHHDEVVDPRVGLHSLSTLLMYTDLKRVYQFLHVVTTRVASVDGVGVYTLDVSASGSAHDALKQLFDAMVEVRPGEGGVGVSGSRGRLRPALVDGVLRGLRIGFGYDAK</sequence>
<dbReference type="InterPro" id="IPR055927">
    <property type="entry name" value="DUF7504"/>
</dbReference>
<dbReference type="RefSeq" id="WP_198060790.1">
    <property type="nucleotide sequence ID" value="NZ_CP065856.1"/>
</dbReference>
<evidence type="ECO:0000313" key="3">
    <source>
        <dbReference type="Proteomes" id="UP000595001"/>
    </source>
</evidence>
<proteinExistence type="predicted"/>
<protein>
    <recommendedName>
        <fullName evidence="4">RecA-superfamily ATPase, KaiC/GvpD/RAD55 family</fullName>
    </recommendedName>
</protein>
<dbReference type="Proteomes" id="UP000595001">
    <property type="component" value="Chromosome"/>
</dbReference>
<dbReference type="GeneID" id="60589745"/>
<dbReference type="OrthoDB" id="70318at2157"/>
<evidence type="ECO:0000313" key="2">
    <source>
        <dbReference type="EMBL" id="QPV61972.1"/>
    </source>
</evidence>
<name>A0A7T3FWT5_9EURY</name>
<dbReference type="Pfam" id="PF24336">
    <property type="entry name" value="DUF7504"/>
    <property type="match status" value="1"/>
</dbReference>
<evidence type="ECO:0000256" key="1">
    <source>
        <dbReference type="SAM" id="MobiDB-lite"/>
    </source>
</evidence>
<accession>A0A7T3FWT5</accession>